<organism evidence="1 2">
    <name type="scientific">Xylaria bambusicola</name>
    <dbReference type="NCBI Taxonomy" id="326684"/>
    <lineage>
        <taxon>Eukaryota</taxon>
        <taxon>Fungi</taxon>
        <taxon>Dikarya</taxon>
        <taxon>Ascomycota</taxon>
        <taxon>Pezizomycotina</taxon>
        <taxon>Sordariomycetes</taxon>
        <taxon>Xylariomycetidae</taxon>
        <taxon>Xylariales</taxon>
        <taxon>Xylariaceae</taxon>
        <taxon>Xylaria</taxon>
    </lineage>
</organism>
<dbReference type="Proteomes" id="UP001305414">
    <property type="component" value="Unassembled WGS sequence"/>
</dbReference>
<evidence type="ECO:0000313" key="2">
    <source>
        <dbReference type="Proteomes" id="UP001305414"/>
    </source>
</evidence>
<comment type="caution">
    <text evidence="1">The sequence shown here is derived from an EMBL/GenBank/DDBJ whole genome shotgun (WGS) entry which is preliminary data.</text>
</comment>
<sequence length="121" mass="13556">MYIHRSFPLDKETALIPVRVRVAIVALGHEPYLEILLWAAAPCNLPGSRTEYRVRRSGALFGSHHGEESIHLANETVTARGGSHRARVRRRCFIEQPPQLMDVVLCLILVFGAHETPAHSL</sequence>
<keyword evidence="2" id="KW-1185">Reference proteome</keyword>
<dbReference type="EMBL" id="JAWHQM010000011">
    <property type="protein sequence ID" value="KAK5629395.1"/>
    <property type="molecule type" value="Genomic_DNA"/>
</dbReference>
<dbReference type="AlphaFoldDB" id="A0AAN7UBT9"/>
<proteinExistence type="predicted"/>
<name>A0AAN7UBT9_9PEZI</name>
<accession>A0AAN7UBT9</accession>
<evidence type="ECO:0000313" key="1">
    <source>
        <dbReference type="EMBL" id="KAK5629395.1"/>
    </source>
</evidence>
<protein>
    <submittedName>
        <fullName evidence="1">Uncharacterized protein</fullName>
    </submittedName>
</protein>
<gene>
    <name evidence="1" type="ORF">RRF57_005110</name>
</gene>
<reference evidence="1 2" key="1">
    <citation type="submission" date="2023-10" db="EMBL/GenBank/DDBJ databases">
        <title>Draft genome sequence of Xylaria bambusicola isolate GMP-LS, the root and basal stem rot pathogen of sugarcane in Indonesia.</title>
        <authorList>
            <person name="Selvaraj P."/>
            <person name="Muralishankar V."/>
            <person name="Muruganantham S."/>
            <person name="Sp S."/>
            <person name="Haryani S."/>
            <person name="Lau K.J.X."/>
            <person name="Naqvi N.I."/>
        </authorList>
    </citation>
    <scope>NUCLEOTIDE SEQUENCE [LARGE SCALE GENOMIC DNA]</scope>
    <source>
        <strain evidence="1">GMP-LS</strain>
    </source>
</reference>